<reference evidence="13 14" key="1">
    <citation type="journal article" date="2013" name="Proc. Natl. Acad. Sci. U.S.A.">
        <title>The king cobra genome reveals dynamic gene evolution and adaptation in the snake venom system.</title>
        <authorList>
            <person name="Vonk F.J."/>
            <person name="Casewell N.R."/>
            <person name="Henkel C.V."/>
            <person name="Heimberg A.M."/>
            <person name="Jansen H.J."/>
            <person name="McCleary R.J."/>
            <person name="Kerkkamp H.M."/>
            <person name="Vos R.A."/>
            <person name="Guerreiro I."/>
            <person name="Calvete J.J."/>
            <person name="Wuster W."/>
            <person name="Woods A.E."/>
            <person name="Logan J.M."/>
            <person name="Harrison R.A."/>
            <person name="Castoe T.A."/>
            <person name="de Koning A.P."/>
            <person name="Pollock D.D."/>
            <person name="Yandell M."/>
            <person name="Calderon D."/>
            <person name="Renjifo C."/>
            <person name="Currier R.B."/>
            <person name="Salgado D."/>
            <person name="Pla D."/>
            <person name="Sanz L."/>
            <person name="Hyder A.S."/>
            <person name="Ribeiro J.M."/>
            <person name="Arntzen J.W."/>
            <person name="van den Thillart G.E."/>
            <person name="Boetzer M."/>
            <person name="Pirovano W."/>
            <person name="Dirks R.P."/>
            <person name="Spaink H.P."/>
            <person name="Duboule D."/>
            <person name="McGlinn E."/>
            <person name="Kini R.M."/>
            <person name="Richardson M.K."/>
        </authorList>
    </citation>
    <scope>NUCLEOTIDE SEQUENCE</scope>
    <source>
        <tissue evidence="13">Blood</tissue>
    </source>
</reference>
<evidence type="ECO:0000313" key="14">
    <source>
        <dbReference type="Proteomes" id="UP000018936"/>
    </source>
</evidence>
<evidence type="ECO:0000256" key="11">
    <source>
        <dbReference type="ARBA" id="ARBA00023136"/>
    </source>
</evidence>
<protein>
    <submittedName>
        <fullName evidence="13">Uncharacterized protein</fullName>
    </submittedName>
</protein>
<dbReference type="InterPro" id="IPR038578">
    <property type="entry name" value="GT29-like_sf"/>
</dbReference>
<dbReference type="Pfam" id="PF00777">
    <property type="entry name" value="Glyco_transf_29"/>
    <property type="match status" value="1"/>
</dbReference>
<keyword evidence="4" id="KW-0964">Secreted</keyword>
<sequence>MYTLATRFCDEIHLYGFWPFPKDINGKPVKYHYYDDLNKTKKMKNEIHARSSAENMCMLERHKSKRCVKKKSMQAAQQGTDRIIKATSKKGESWNCGEAWFRKINSETDDKIPNVQVSVAHFILFKQQQYWVGRCTVAMRLERRFAWSLDRKREEEEEKTIKQCIRQVVVGPGKEVMKIKCSFQLTPNEIHMTY</sequence>
<evidence type="ECO:0000256" key="2">
    <source>
        <dbReference type="ARBA" id="ARBA00004613"/>
    </source>
</evidence>
<dbReference type="EMBL" id="AZIM01004196">
    <property type="protein sequence ID" value="ETE61051.1"/>
    <property type="molecule type" value="Genomic_DNA"/>
</dbReference>
<accession>V8NGI1</accession>
<dbReference type="GO" id="GO:0005576">
    <property type="term" value="C:extracellular region"/>
    <property type="evidence" value="ECO:0007669"/>
    <property type="project" value="UniProtKB-SubCell"/>
</dbReference>
<evidence type="ECO:0000256" key="3">
    <source>
        <dbReference type="ARBA" id="ARBA00006003"/>
    </source>
</evidence>
<dbReference type="GO" id="GO:0006491">
    <property type="term" value="P:N-glycan processing"/>
    <property type="evidence" value="ECO:0007669"/>
    <property type="project" value="TreeGrafter"/>
</dbReference>
<dbReference type="Gene3D" id="3.90.1480.20">
    <property type="entry name" value="Glycosyl transferase family 29"/>
    <property type="match status" value="1"/>
</dbReference>
<evidence type="ECO:0000256" key="4">
    <source>
        <dbReference type="ARBA" id="ARBA00022525"/>
    </source>
</evidence>
<evidence type="ECO:0000256" key="1">
    <source>
        <dbReference type="ARBA" id="ARBA00004323"/>
    </source>
</evidence>
<comment type="similarity">
    <text evidence="3">Belongs to the glycosyltransferase 29 family.</text>
</comment>
<organism evidence="13 14">
    <name type="scientific">Ophiophagus hannah</name>
    <name type="common">King cobra</name>
    <name type="synonym">Naja hannah</name>
    <dbReference type="NCBI Taxonomy" id="8665"/>
    <lineage>
        <taxon>Eukaryota</taxon>
        <taxon>Metazoa</taxon>
        <taxon>Chordata</taxon>
        <taxon>Craniata</taxon>
        <taxon>Vertebrata</taxon>
        <taxon>Euteleostomi</taxon>
        <taxon>Lepidosauria</taxon>
        <taxon>Squamata</taxon>
        <taxon>Bifurcata</taxon>
        <taxon>Unidentata</taxon>
        <taxon>Episquamata</taxon>
        <taxon>Toxicofera</taxon>
        <taxon>Serpentes</taxon>
        <taxon>Colubroidea</taxon>
        <taxon>Elapidae</taxon>
        <taxon>Elapinae</taxon>
        <taxon>Ophiophagus</taxon>
    </lineage>
</organism>
<keyword evidence="7" id="KW-0812">Transmembrane</keyword>
<dbReference type="PANTHER" id="PTHR11987:SF48">
    <property type="entry name" value="CMP-N-ACETYLNEURAMINATE-POLY-ALPHA-2,8-SIALYLTRANSFERASE"/>
    <property type="match status" value="1"/>
</dbReference>
<evidence type="ECO:0000256" key="12">
    <source>
        <dbReference type="ARBA" id="ARBA00023180"/>
    </source>
</evidence>
<dbReference type="InterPro" id="IPR001675">
    <property type="entry name" value="Glyco_trans_29"/>
</dbReference>
<proteinExistence type="inferred from homology"/>
<keyword evidence="9" id="KW-1133">Transmembrane helix</keyword>
<gene>
    <name evidence="13" type="ORF">L345_13201</name>
</gene>
<dbReference type="GO" id="GO:0003828">
    <property type="term" value="F:alpha-N-acetylneuraminate alpha-2,8-sialyltransferase activity"/>
    <property type="evidence" value="ECO:0007669"/>
    <property type="project" value="TreeGrafter"/>
</dbReference>
<dbReference type="GO" id="GO:0009311">
    <property type="term" value="P:oligosaccharide metabolic process"/>
    <property type="evidence" value="ECO:0007669"/>
    <property type="project" value="TreeGrafter"/>
</dbReference>
<evidence type="ECO:0000256" key="6">
    <source>
        <dbReference type="ARBA" id="ARBA00022679"/>
    </source>
</evidence>
<keyword evidence="11" id="KW-0472">Membrane</keyword>
<dbReference type="PANTHER" id="PTHR11987">
    <property type="entry name" value="ALPHA-2,8-SIALYLTRANSFERASE"/>
    <property type="match status" value="1"/>
</dbReference>
<evidence type="ECO:0000256" key="5">
    <source>
        <dbReference type="ARBA" id="ARBA00022676"/>
    </source>
</evidence>
<dbReference type="OrthoDB" id="10264956at2759"/>
<feature type="non-terminal residue" evidence="13">
    <location>
        <position position="194"/>
    </location>
</feature>
<evidence type="ECO:0000313" key="13">
    <source>
        <dbReference type="EMBL" id="ETE61051.1"/>
    </source>
</evidence>
<comment type="subcellular location">
    <subcellularLocation>
        <location evidence="1">Golgi apparatus membrane</location>
        <topology evidence="1">Single-pass type II membrane protein</topology>
    </subcellularLocation>
    <subcellularLocation>
        <location evidence="2">Secreted</location>
    </subcellularLocation>
</comment>
<keyword evidence="12" id="KW-0325">Glycoprotein</keyword>
<dbReference type="AlphaFoldDB" id="V8NGI1"/>
<comment type="caution">
    <text evidence="13">The sequence shown here is derived from an EMBL/GenBank/DDBJ whole genome shotgun (WGS) entry which is preliminary data.</text>
</comment>
<keyword evidence="8" id="KW-0735">Signal-anchor</keyword>
<name>V8NGI1_OPHHA</name>
<evidence type="ECO:0000256" key="9">
    <source>
        <dbReference type="ARBA" id="ARBA00022989"/>
    </source>
</evidence>
<evidence type="ECO:0000256" key="10">
    <source>
        <dbReference type="ARBA" id="ARBA00023034"/>
    </source>
</evidence>
<keyword evidence="14" id="KW-1185">Reference proteome</keyword>
<dbReference type="InterPro" id="IPR050943">
    <property type="entry name" value="Glycosyltr_29_Sialyltrsf"/>
</dbReference>
<keyword evidence="6" id="KW-0808">Transferase</keyword>
<dbReference type="Proteomes" id="UP000018936">
    <property type="component" value="Unassembled WGS sequence"/>
</dbReference>
<keyword evidence="5" id="KW-0328">Glycosyltransferase</keyword>
<evidence type="ECO:0000256" key="8">
    <source>
        <dbReference type="ARBA" id="ARBA00022968"/>
    </source>
</evidence>
<keyword evidence="10" id="KW-0333">Golgi apparatus</keyword>
<dbReference type="GO" id="GO:0000139">
    <property type="term" value="C:Golgi membrane"/>
    <property type="evidence" value="ECO:0007669"/>
    <property type="project" value="UniProtKB-SubCell"/>
</dbReference>
<evidence type="ECO:0000256" key="7">
    <source>
        <dbReference type="ARBA" id="ARBA00022692"/>
    </source>
</evidence>